<feature type="compositionally biased region" description="Basic and acidic residues" evidence="1">
    <location>
        <begin position="56"/>
        <end position="75"/>
    </location>
</feature>
<feature type="signal peptide" evidence="2">
    <location>
        <begin position="1"/>
        <end position="18"/>
    </location>
</feature>
<feature type="chain" id="PRO_5013390706" evidence="2">
    <location>
        <begin position="19"/>
        <end position="116"/>
    </location>
</feature>
<dbReference type="AlphaFoldDB" id="A0A1Y1WGJ2"/>
<evidence type="ECO:0000313" key="4">
    <source>
        <dbReference type="Proteomes" id="UP000193922"/>
    </source>
</evidence>
<dbReference type="EMBL" id="MCFD01000002">
    <property type="protein sequence ID" value="ORX72670.1"/>
    <property type="molecule type" value="Genomic_DNA"/>
</dbReference>
<dbReference type="GeneID" id="63803068"/>
<evidence type="ECO:0000256" key="2">
    <source>
        <dbReference type="SAM" id="SignalP"/>
    </source>
</evidence>
<sequence>MKAATLVSALSLAAVSTALPSHRSDRDIPIALVDSNAGILGSLVQPAVTAVYYNPRADRDAQREERRKEWREWSHETGANGVSNGANFVNGILDGVSGIVDSAVGPVYSFFGVRSP</sequence>
<dbReference type="RefSeq" id="XP_040746010.1">
    <property type="nucleotide sequence ID" value="XM_040886420.1"/>
</dbReference>
<evidence type="ECO:0000313" key="3">
    <source>
        <dbReference type="EMBL" id="ORX72670.1"/>
    </source>
</evidence>
<accession>A0A1Y1WGJ2</accession>
<reference evidence="3 4" key="1">
    <citation type="submission" date="2016-07" db="EMBL/GenBank/DDBJ databases">
        <title>Pervasive Adenine N6-methylation of Active Genes in Fungi.</title>
        <authorList>
            <consortium name="DOE Joint Genome Institute"/>
            <person name="Mondo S.J."/>
            <person name="Dannebaum R.O."/>
            <person name="Kuo R.C."/>
            <person name="Labutti K."/>
            <person name="Haridas S."/>
            <person name="Kuo A."/>
            <person name="Salamov A."/>
            <person name="Ahrendt S.R."/>
            <person name="Lipzen A."/>
            <person name="Sullivan W."/>
            <person name="Andreopoulos W.B."/>
            <person name="Clum A."/>
            <person name="Lindquist E."/>
            <person name="Daum C."/>
            <person name="Ramamoorthy G.K."/>
            <person name="Gryganskyi A."/>
            <person name="Culley D."/>
            <person name="Magnuson J.K."/>
            <person name="James T.Y."/>
            <person name="O'Malley M.A."/>
            <person name="Stajich J.E."/>
            <person name="Spatafora J.W."/>
            <person name="Visel A."/>
            <person name="Grigoriev I.V."/>
        </authorList>
    </citation>
    <scope>NUCLEOTIDE SEQUENCE [LARGE SCALE GENOMIC DNA]</scope>
    <source>
        <strain evidence="3 4">ATCC 12442</strain>
    </source>
</reference>
<dbReference type="OrthoDB" id="5592128at2759"/>
<evidence type="ECO:0000256" key="1">
    <source>
        <dbReference type="SAM" id="MobiDB-lite"/>
    </source>
</evidence>
<proteinExistence type="predicted"/>
<feature type="region of interest" description="Disordered" evidence="1">
    <location>
        <begin position="56"/>
        <end position="80"/>
    </location>
</feature>
<keyword evidence="4" id="KW-1185">Reference proteome</keyword>
<name>A0A1Y1WGJ2_9FUNG</name>
<keyword evidence="2" id="KW-0732">Signal</keyword>
<dbReference type="Proteomes" id="UP000193922">
    <property type="component" value="Unassembled WGS sequence"/>
</dbReference>
<organism evidence="3 4">
    <name type="scientific">Linderina pennispora</name>
    <dbReference type="NCBI Taxonomy" id="61395"/>
    <lineage>
        <taxon>Eukaryota</taxon>
        <taxon>Fungi</taxon>
        <taxon>Fungi incertae sedis</taxon>
        <taxon>Zoopagomycota</taxon>
        <taxon>Kickxellomycotina</taxon>
        <taxon>Kickxellomycetes</taxon>
        <taxon>Kickxellales</taxon>
        <taxon>Kickxellaceae</taxon>
        <taxon>Linderina</taxon>
    </lineage>
</organism>
<protein>
    <submittedName>
        <fullName evidence="3">Uncharacterized protein</fullName>
    </submittedName>
</protein>
<comment type="caution">
    <text evidence="3">The sequence shown here is derived from an EMBL/GenBank/DDBJ whole genome shotgun (WGS) entry which is preliminary data.</text>
</comment>
<gene>
    <name evidence="3" type="ORF">DL89DRAFT_264877</name>
</gene>